<sequence length="453" mass="50952">MKQFFSAVVSKLKSLHTIFVLLFTVLLSVTSWLTWNQLDIHVRSDLIHQYRSIVTTTAEQAAQTARPLIQTNDRLSLQVYAQESIDKRQLDSITFYSPSQEILAYANRKNVASISKRVTSSSEITANDTTLGSVTVVLSTNAIEEILNQTTSQIILISVAVWILGIILMRSLFHIYEMKVTSLAHRIKSPQREDSYKSSFLELKPLENEVVLFQQKLLDQQELDNNLSQLLNPQALHQAAKESETNELSVRARYSSVLYVKALGLENINSTLSKRDSARLISEYVNLLQQAAKLYNGFVQVQANGLTIIFGAPQKMNDHCLHAVCAASFLYRLLNNYNQQRLSLSKPLLKFQIAIHSGEVFCFDTPEQASMAIFGDVIFEAAQLASLAKPGQILLSEQARKEPELENKVICKGPYSLGTQQSLLVYQVSSLEDSYDQLIERQVKHIASLRQPA</sequence>
<keyword evidence="4" id="KW-1185">Reference proteome</keyword>
<dbReference type="PROSITE" id="PS50125">
    <property type="entry name" value="GUANYLATE_CYCLASE_2"/>
    <property type="match status" value="1"/>
</dbReference>
<dbReference type="Pfam" id="PF00211">
    <property type="entry name" value="Guanylate_cyc"/>
    <property type="match status" value="1"/>
</dbReference>
<dbReference type="InterPro" id="IPR029787">
    <property type="entry name" value="Nucleotide_cyclase"/>
</dbReference>
<dbReference type="EMBL" id="JBHRSZ010000005">
    <property type="protein sequence ID" value="MFC3151967.1"/>
    <property type="molecule type" value="Genomic_DNA"/>
</dbReference>
<keyword evidence="1" id="KW-0812">Transmembrane</keyword>
<reference evidence="4" key="1">
    <citation type="journal article" date="2019" name="Int. J. Syst. Evol. Microbiol.">
        <title>The Global Catalogue of Microorganisms (GCM) 10K type strain sequencing project: providing services to taxonomists for standard genome sequencing and annotation.</title>
        <authorList>
            <consortium name="The Broad Institute Genomics Platform"/>
            <consortium name="The Broad Institute Genome Sequencing Center for Infectious Disease"/>
            <person name="Wu L."/>
            <person name="Ma J."/>
        </authorList>
    </citation>
    <scope>NUCLEOTIDE SEQUENCE [LARGE SCALE GENOMIC DNA]</scope>
    <source>
        <strain evidence="4">KCTC 52438</strain>
    </source>
</reference>
<dbReference type="InterPro" id="IPR001054">
    <property type="entry name" value="A/G_cyclase"/>
</dbReference>
<dbReference type="CDD" id="cd07302">
    <property type="entry name" value="CHD"/>
    <property type="match status" value="1"/>
</dbReference>
<feature type="domain" description="Guanylate cyclase" evidence="2">
    <location>
        <begin position="256"/>
        <end position="385"/>
    </location>
</feature>
<feature type="transmembrane region" description="Helical" evidence="1">
    <location>
        <begin position="154"/>
        <end position="173"/>
    </location>
</feature>
<comment type="caution">
    <text evidence="3">The sequence shown here is derived from an EMBL/GenBank/DDBJ whole genome shotgun (WGS) entry which is preliminary data.</text>
</comment>
<accession>A0ABV7HDS3</accession>
<dbReference type="Proteomes" id="UP001595476">
    <property type="component" value="Unassembled WGS sequence"/>
</dbReference>
<keyword evidence="1" id="KW-0472">Membrane</keyword>
<feature type="transmembrane region" description="Helical" evidence="1">
    <location>
        <begin position="12"/>
        <end position="35"/>
    </location>
</feature>
<evidence type="ECO:0000313" key="4">
    <source>
        <dbReference type="Proteomes" id="UP001595476"/>
    </source>
</evidence>
<dbReference type="RefSeq" id="WP_386721652.1">
    <property type="nucleotide sequence ID" value="NZ_JBHRSZ010000005.1"/>
</dbReference>
<dbReference type="Gene3D" id="3.30.70.1230">
    <property type="entry name" value="Nucleotide cyclase"/>
    <property type="match status" value="1"/>
</dbReference>
<name>A0ABV7HDS3_9GAMM</name>
<organism evidence="3 4">
    <name type="scientific">Litoribrevibacter euphylliae</name>
    <dbReference type="NCBI Taxonomy" id="1834034"/>
    <lineage>
        <taxon>Bacteria</taxon>
        <taxon>Pseudomonadati</taxon>
        <taxon>Pseudomonadota</taxon>
        <taxon>Gammaproteobacteria</taxon>
        <taxon>Oceanospirillales</taxon>
        <taxon>Oceanospirillaceae</taxon>
        <taxon>Litoribrevibacter</taxon>
    </lineage>
</organism>
<evidence type="ECO:0000259" key="2">
    <source>
        <dbReference type="PROSITE" id="PS50125"/>
    </source>
</evidence>
<evidence type="ECO:0000313" key="3">
    <source>
        <dbReference type="EMBL" id="MFC3151967.1"/>
    </source>
</evidence>
<keyword evidence="1" id="KW-1133">Transmembrane helix</keyword>
<proteinExistence type="predicted"/>
<protein>
    <submittedName>
        <fullName evidence="3">Adenylate/guanylate cyclase domain-containing protein</fullName>
    </submittedName>
</protein>
<dbReference type="SUPFAM" id="SSF55073">
    <property type="entry name" value="Nucleotide cyclase"/>
    <property type="match status" value="1"/>
</dbReference>
<evidence type="ECO:0000256" key="1">
    <source>
        <dbReference type="SAM" id="Phobius"/>
    </source>
</evidence>
<gene>
    <name evidence="3" type="ORF">ACFOEK_13075</name>
</gene>